<dbReference type="GO" id="GO:0032259">
    <property type="term" value="P:methylation"/>
    <property type="evidence" value="ECO:0007669"/>
    <property type="project" value="UniProtKB-KW"/>
</dbReference>
<keyword evidence="4" id="KW-0808">Transferase</keyword>
<evidence type="ECO:0000256" key="1">
    <source>
        <dbReference type="ARBA" id="ARBA00022747"/>
    </source>
</evidence>
<name>A0AAC9LA74_9PSEU</name>
<dbReference type="PANTHER" id="PTHR42998:SF1">
    <property type="entry name" value="TYPE I RESTRICTION ENZYME HINDI METHYLASE SUBUNIT"/>
    <property type="match status" value="1"/>
</dbReference>
<keyword evidence="1" id="KW-0680">Restriction system</keyword>
<dbReference type="PANTHER" id="PTHR42998">
    <property type="entry name" value="TYPE I RESTRICTION ENZYME HINDVIIP M PROTEIN-RELATED"/>
    <property type="match status" value="1"/>
</dbReference>
<dbReference type="GO" id="GO:0003677">
    <property type="term" value="F:DNA binding"/>
    <property type="evidence" value="ECO:0007669"/>
    <property type="project" value="UniProtKB-KW"/>
</dbReference>
<accession>A0AAC9LA74</accession>
<dbReference type="EMBL" id="CP016076">
    <property type="protein sequence ID" value="APU12629.1"/>
    <property type="molecule type" value="Genomic_DNA"/>
</dbReference>
<keyword evidence="4" id="KW-0489">Methyltransferase</keyword>
<dbReference type="InterPro" id="IPR002052">
    <property type="entry name" value="DNA_methylase_N6_adenine_CS"/>
</dbReference>
<proteinExistence type="predicted"/>
<dbReference type="GO" id="GO:0008170">
    <property type="term" value="F:N-methyltransferase activity"/>
    <property type="evidence" value="ECO:0007669"/>
    <property type="project" value="InterPro"/>
</dbReference>
<dbReference type="Gene3D" id="3.40.50.150">
    <property type="entry name" value="Vaccinia Virus protein VP39"/>
    <property type="match status" value="1"/>
</dbReference>
<dbReference type="RefSeq" id="WP_075763771.1">
    <property type="nucleotide sequence ID" value="NZ_CP016076.1"/>
</dbReference>
<gene>
    <name evidence="4" type="ORF">UA74_02710</name>
</gene>
<dbReference type="AlphaFoldDB" id="A0AAC9LA74"/>
<dbReference type="GO" id="GO:0009307">
    <property type="term" value="P:DNA restriction-modification system"/>
    <property type="evidence" value="ECO:0007669"/>
    <property type="project" value="UniProtKB-KW"/>
</dbReference>
<sequence>MNSDATVSTGDIARLVGMGRAAVSNWRRRHDDFPQPVGGTASSPLFLLREVESWLRRHGKPVAVSLGDRVWQHLRARADDLRLGESVAAAGALLLRLRDGDDRQSEQLPGGALVQRAVDADSTRLLAQLAAADGFLGAFEFLCTRYQQAHSRRLLATSDELCSLIARLVLPADGTVLDPACGLGNLLYAVPAGRALGQEIDESSAVITAVRLRLRDVDATVLAGDSLRHDEIGAHLADTIDAVVCDPPFNDRAWGYDELTGDPRWEYGLPPRGEPELAWVQHCLARVRPGGLVAILMPPSAASRRPGRRIRGNLLRAGALRAVVSLGTGMSDLWLLRRPEPTDRAPQHLLLLESDGDFAGIEAAWDRVLADAPSAHDPLVAIIDLLDDDVDVSPARHRVRGTAEVGAEFRAALERFRSTAVEPPALAVLDEQRVLPMTTVGELAKAGSILVQTAPPRMALNAGDVPALTSEDLVTGQTPSGLTRSISGLVPVEPGDVVTAPTGPVRVVADSGAVLGPHLTSYRVDPDRLDPDFLAGFLRHAGRLATSGSSRLDARRVRVPRLPLAEQQDYGRAFRALADLEDSLRQTAELGAALVRSGLDGLADGHLRPG</sequence>
<dbReference type="Gene3D" id="3.90.220.20">
    <property type="entry name" value="DNA methylase specificity domains"/>
    <property type="match status" value="1"/>
</dbReference>
<dbReference type="Pfam" id="PF02384">
    <property type="entry name" value="N6_Mtase"/>
    <property type="match status" value="1"/>
</dbReference>
<evidence type="ECO:0000256" key="2">
    <source>
        <dbReference type="ARBA" id="ARBA00023125"/>
    </source>
</evidence>
<dbReference type="InterPro" id="IPR052916">
    <property type="entry name" value="Type-I_RE_MTase_Subunit"/>
</dbReference>
<dbReference type="SUPFAM" id="SSF116734">
    <property type="entry name" value="DNA methylase specificity domain"/>
    <property type="match status" value="1"/>
</dbReference>
<dbReference type="InterPro" id="IPR044946">
    <property type="entry name" value="Restrct_endonuc_typeI_TRD_sf"/>
</dbReference>
<dbReference type="REBASE" id="182251">
    <property type="entry name" value="M.Asp1277ORF2710P"/>
</dbReference>
<dbReference type="KEGG" id="acad:UA74_02710"/>
<evidence type="ECO:0000313" key="4">
    <source>
        <dbReference type="EMBL" id="APU12629.1"/>
    </source>
</evidence>
<dbReference type="Proteomes" id="UP000185511">
    <property type="component" value="Chromosome"/>
</dbReference>
<evidence type="ECO:0000259" key="3">
    <source>
        <dbReference type="Pfam" id="PF02384"/>
    </source>
</evidence>
<dbReference type="CDD" id="cd02440">
    <property type="entry name" value="AdoMet_MTases"/>
    <property type="match status" value="1"/>
</dbReference>
<dbReference type="InterPro" id="IPR029063">
    <property type="entry name" value="SAM-dependent_MTases_sf"/>
</dbReference>
<keyword evidence="5" id="KW-1185">Reference proteome</keyword>
<organism evidence="4 5">
    <name type="scientific">Actinoalloteichus fjordicus</name>
    <dbReference type="NCBI Taxonomy" id="1612552"/>
    <lineage>
        <taxon>Bacteria</taxon>
        <taxon>Bacillati</taxon>
        <taxon>Actinomycetota</taxon>
        <taxon>Actinomycetes</taxon>
        <taxon>Pseudonocardiales</taxon>
        <taxon>Pseudonocardiaceae</taxon>
        <taxon>Actinoalloteichus</taxon>
    </lineage>
</organism>
<dbReference type="PRINTS" id="PR00507">
    <property type="entry name" value="N12N6MTFRASE"/>
</dbReference>
<dbReference type="PROSITE" id="PS00092">
    <property type="entry name" value="N6_MTASE"/>
    <property type="match status" value="1"/>
</dbReference>
<protein>
    <submittedName>
        <fullName evidence="4">N-6 DNA Methylase</fullName>
    </submittedName>
</protein>
<evidence type="ECO:0000313" key="5">
    <source>
        <dbReference type="Proteomes" id="UP000185511"/>
    </source>
</evidence>
<dbReference type="SUPFAM" id="SSF53335">
    <property type="entry name" value="S-adenosyl-L-methionine-dependent methyltransferases"/>
    <property type="match status" value="1"/>
</dbReference>
<dbReference type="InterPro" id="IPR003356">
    <property type="entry name" value="DNA_methylase_A-5"/>
</dbReference>
<feature type="domain" description="DNA methylase adenine-specific" evidence="3">
    <location>
        <begin position="133"/>
        <end position="329"/>
    </location>
</feature>
<reference evidence="5" key="1">
    <citation type="submission" date="2016-06" db="EMBL/GenBank/DDBJ databases">
        <title>Complete genome sequence of Actinoalloteichus fjordicus DSM 46855 (=ADI127-17), type strain of the new species Actinoalloteichus fjordicus.</title>
        <authorList>
            <person name="Ruckert C."/>
            <person name="Nouioui I."/>
            <person name="Willmese J."/>
            <person name="van Wezel G."/>
            <person name="Klenk H.-P."/>
            <person name="Kalinowski J."/>
            <person name="Zotchev S.B."/>
        </authorList>
    </citation>
    <scope>NUCLEOTIDE SEQUENCE [LARGE SCALE GENOMIC DNA]</scope>
    <source>
        <strain evidence="5">ADI127-7</strain>
    </source>
</reference>
<keyword evidence="2" id="KW-0238">DNA-binding</keyword>